<feature type="compositionally biased region" description="Polar residues" evidence="1">
    <location>
        <begin position="587"/>
        <end position="596"/>
    </location>
</feature>
<evidence type="ECO:0000313" key="2">
    <source>
        <dbReference type="EMBL" id="VEN56820.1"/>
    </source>
</evidence>
<evidence type="ECO:0000313" key="3">
    <source>
        <dbReference type="Proteomes" id="UP000410492"/>
    </source>
</evidence>
<feature type="region of interest" description="Disordered" evidence="1">
    <location>
        <begin position="218"/>
        <end position="340"/>
    </location>
</feature>
<feature type="compositionally biased region" description="Polar residues" evidence="1">
    <location>
        <begin position="312"/>
        <end position="323"/>
    </location>
</feature>
<feature type="compositionally biased region" description="Basic and acidic residues" evidence="1">
    <location>
        <begin position="166"/>
        <end position="187"/>
    </location>
</feature>
<dbReference type="InterPro" id="IPR038991">
    <property type="entry name" value="CAAP1"/>
</dbReference>
<feature type="compositionally biased region" description="Acidic residues" evidence="1">
    <location>
        <begin position="238"/>
        <end position="251"/>
    </location>
</feature>
<sequence length="684" mass="77294">MNSGRRQDRKSNFTKEKKLIKLINEKSESDNESEHELSYYASDRVKLMKEVLKIIKPKKIRSMAPEFMRNMDNEEINSMLLEELLGISNKRLRYIFNGQNLEEDSSSTDPEDDQKPIDVISLDDISDDALEDVIDLDSDNQSKRRHCRKHRQKIKEEPRRKKVKKEKQDKPDTELEKQKTNKEKDDNPVNEQNLMSVLELLELQARARAIRSQLALENSKKQEERQKAKEIEKKAQNDDDNDDDDDDDDAVIIELPKNDEIVITSSDSENENHKKKKNDEDNFWNGQKPINGSFYGNLENNTETLNTTQNNSQEDTTKQSSDIGQDVENRNTSKTKVSGRGGVIIQQVEIIRPADSGEKMDSDDLTNIPLPASESSKTSSDKDSKNLEVTDKECNNVNNENLEGVSKVDEKLGSTSTNMELNSGGGEDETVTSSSSQISKDNSNKFSEETCTNKNIPNTMQSDDTEKVTKCNLKESFASGDDPKKSKEAYISSNNTQSELVSTADAAAQRPSVDETKKDKARISASKKKEENTECKGADMKNENVQKEAKCKEKQTVSETSEVVTDSNKNLSELENVKTSEEIECESGQNQENKATSESFGSKKSDSSPKKRKGKCKRRMAAIKARQRTSNDESPDDNNSEIKELSKQQKLDRKSTDDDKNNTDDSEGIVLHYDQGDIECIILD</sequence>
<feature type="compositionally biased region" description="Polar residues" evidence="1">
    <location>
        <begin position="449"/>
        <end position="462"/>
    </location>
</feature>
<feature type="compositionally biased region" description="Polar residues" evidence="1">
    <location>
        <begin position="491"/>
        <end position="501"/>
    </location>
</feature>
<feature type="compositionally biased region" description="Basic residues" evidence="1">
    <location>
        <begin position="610"/>
        <end position="627"/>
    </location>
</feature>
<feature type="region of interest" description="Disordered" evidence="1">
    <location>
        <begin position="354"/>
        <end position="670"/>
    </location>
</feature>
<feature type="compositionally biased region" description="Basic and acidic residues" evidence="1">
    <location>
        <begin position="512"/>
        <end position="556"/>
    </location>
</feature>
<organism evidence="2 3">
    <name type="scientific">Callosobruchus maculatus</name>
    <name type="common">Southern cowpea weevil</name>
    <name type="synonym">Pulse bruchid</name>
    <dbReference type="NCBI Taxonomy" id="64391"/>
    <lineage>
        <taxon>Eukaryota</taxon>
        <taxon>Metazoa</taxon>
        <taxon>Ecdysozoa</taxon>
        <taxon>Arthropoda</taxon>
        <taxon>Hexapoda</taxon>
        <taxon>Insecta</taxon>
        <taxon>Pterygota</taxon>
        <taxon>Neoptera</taxon>
        <taxon>Endopterygota</taxon>
        <taxon>Coleoptera</taxon>
        <taxon>Polyphaga</taxon>
        <taxon>Cucujiformia</taxon>
        <taxon>Chrysomeloidea</taxon>
        <taxon>Chrysomelidae</taxon>
        <taxon>Bruchinae</taxon>
        <taxon>Bruchini</taxon>
        <taxon>Callosobruchus</taxon>
    </lineage>
</organism>
<dbReference type="Proteomes" id="UP000410492">
    <property type="component" value="Unassembled WGS sequence"/>
</dbReference>
<dbReference type="EMBL" id="CAACVG010010849">
    <property type="protein sequence ID" value="VEN56820.1"/>
    <property type="molecule type" value="Genomic_DNA"/>
</dbReference>
<dbReference type="Pfam" id="PF15335">
    <property type="entry name" value="CAAP1"/>
    <property type="match status" value="1"/>
</dbReference>
<protein>
    <submittedName>
        <fullName evidence="2">Uncharacterized protein</fullName>
    </submittedName>
</protein>
<keyword evidence="3" id="KW-1185">Reference proteome</keyword>
<reference evidence="2 3" key="1">
    <citation type="submission" date="2019-01" db="EMBL/GenBank/DDBJ databases">
        <authorList>
            <person name="Sayadi A."/>
        </authorList>
    </citation>
    <scope>NUCLEOTIDE SEQUENCE [LARGE SCALE GENOMIC DNA]</scope>
</reference>
<dbReference type="AlphaFoldDB" id="A0A653D9I3"/>
<gene>
    <name evidence="2" type="ORF">CALMAC_LOCUS15614</name>
</gene>
<feature type="compositionally biased region" description="Polar residues" evidence="1">
    <location>
        <begin position="557"/>
        <end position="573"/>
    </location>
</feature>
<feature type="region of interest" description="Disordered" evidence="1">
    <location>
        <begin position="134"/>
        <end position="191"/>
    </location>
</feature>
<feature type="compositionally biased region" description="Basic and acidic residues" evidence="1">
    <location>
        <begin position="379"/>
        <end position="394"/>
    </location>
</feature>
<proteinExistence type="predicted"/>
<feature type="compositionally biased region" description="Basic and acidic residues" evidence="1">
    <location>
        <begin position="218"/>
        <end position="237"/>
    </location>
</feature>
<accession>A0A653D9I3</accession>
<dbReference type="OrthoDB" id="10064012at2759"/>
<feature type="compositionally biased region" description="Low complexity" evidence="1">
    <location>
        <begin position="297"/>
        <end position="311"/>
    </location>
</feature>
<name>A0A653D9I3_CALMS</name>
<feature type="compositionally biased region" description="Basic residues" evidence="1">
    <location>
        <begin position="143"/>
        <end position="153"/>
    </location>
</feature>
<feature type="compositionally biased region" description="Basic and acidic residues" evidence="1">
    <location>
        <begin position="640"/>
        <end position="663"/>
    </location>
</feature>
<feature type="compositionally biased region" description="Basic and acidic residues" evidence="1">
    <location>
        <begin position="464"/>
        <end position="473"/>
    </location>
</feature>
<evidence type="ECO:0000256" key="1">
    <source>
        <dbReference type="SAM" id="MobiDB-lite"/>
    </source>
</evidence>
<dbReference type="GO" id="GO:0042981">
    <property type="term" value="P:regulation of apoptotic process"/>
    <property type="evidence" value="ECO:0007669"/>
    <property type="project" value="InterPro"/>
</dbReference>